<dbReference type="PANTHER" id="PTHR21340">
    <property type="entry name" value="DIADENOSINE 5,5-P1,P4-TETRAPHOSPHATE PYROPHOSPHOHYDROLASE MUTT"/>
    <property type="match status" value="1"/>
</dbReference>
<reference evidence="5 6" key="1">
    <citation type="journal article" date="2014" name="Genome Announc.">
        <title>Draft Genome Sequence of the Agar-Degrading Bacterium Catenovulum sp. Strain DS-2, Isolated from Intestines of Haliotis diversicolor.</title>
        <authorList>
            <person name="Shan D."/>
            <person name="Li X."/>
            <person name="Gu Z."/>
            <person name="Wei G."/>
            <person name="Gao Z."/>
            <person name="Shao Z."/>
        </authorList>
    </citation>
    <scope>NUCLEOTIDE SEQUENCE [LARGE SCALE GENOMIC DNA]</scope>
    <source>
        <strain evidence="5 6">DS-2</strain>
    </source>
</reference>
<dbReference type="InterPro" id="IPR020476">
    <property type="entry name" value="Nudix_hydrolase"/>
</dbReference>
<dbReference type="GO" id="GO:0006167">
    <property type="term" value="P:AMP biosynthetic process"/>
    <property type="evidence" value="ECO:0007669"/>
    <property type="project" value="TreeGrafter"/>
</dbReference>
<dbReference type="SUPFAM" id="SSF55811">
    <property type="entry name" value="Nudix"/>
    <property type="match status" value="1"/>
</dbReference>
<dbReference type="PRINTS" id="PR00502">
    <property type="entry name" value="NUDIXFAMILY"/>
</dbReference>
<dbReference type="InterPro" id="IPR015797">
    <property type="entry name" value="NUDIX_hydrolase-like_dom_sf"/>
</dbReference>
<dbReference type="NCBIfam" id="NF008736">
    <property type="entry name" value="PRK11762.1"/>
    <property type="match status" value="1"/>
</dbReference>
<dbReference type="InterPro" id="IPR000086">
    <property type="entry name" value="NUDIX_hydrolase_dom"/>
</dbReference>
<dbReference type="Proteomes" id="UP000019276">
    <property type="component" value="Unassembled WGS sequence"/>
</dbReference>
<dbReference type="PROSITE" id="PS51462">
    <property type="entry name" value="NUDIX"/>
    <property type="match status" value="1"/>
</dbReference>
<evidence type="ECO:0000256" key="1">
    <source>
        <dbReference type="ARBA" id="ARBA00001946"/>
    </source>
</evidence>
<comment type="caution">
    <text evidence="5">The sequence shown here is derived from an EMBL/GenBank/DDBJ whole genome shotgun (WGS) entry which is preliminary data.</text>
</comment>
<dbReference type="PATRIC" id="fig|1328313.3.peg.1961"/>
<protein>
    <submittedName>
        <fullName evidence="5">Adenosine nucleotide hydrolase NudE</fullName>
    </submittedName>
</protein>
<dbReference type="FunFam" id="3.90.79.10:FF:000006">
    <property type="entry name" value="ADP compounds hydrolase NudE"/>
    <property type="match status" value="1"/>
</dbReference>
<accession>W7QQ47</accession>
<evidence type="ECO:0000256" key="3">
    <source>
        <dbReference type="RuleBase" id="RU003476"/>
    </source>
</evidence>
<comment type="cofactor">
    <cofactor evidence="1">
        <name>Mg(2+)</name>
        <dbReference type="ChEBI" id="CHEBI:18420"/>
    </cofactor>
</comment>
<dbReference type="Pfam" id="PF00293">
    <property type="entry name" value="NUDIX"/>
    <property type="match status" value="1"/>
</dbReference>
<proteinExistence type="inferred from homology"/>
<dbReference type="InterPro" id="IPR051325">
    <property type="entry name" value="Nudix_hydrolase_domain"/>
</dbReference>
<feature type="domain" description="Nudix hydrolase" evidence="4">
    <location>
        <begin position="61"/>
        <end position="195"/>
    </location>
</feature>
<evidence type="ECO:0000313" key="5">
    <source>
        <dbReference type="EMBL" id="EWH10033.1"/>
    </source>
</evidence>
<keyword evidence="6" id="KW-1185">Reference proteome</keyword>
<dbReference type="PANTHER" id="PTHR21340:SF0">
    <property type="entry name" value="BIS(5'-NUCLEOSYL)-TETRAPHOSPHATASE [ASYMMETRICAL]"/>
    <property type="match status" value="1"/>
</dbReference>
<dbReference type="GO" id="GO:0006754">
    <property type="term" value="P:ATP biosynthetic process"/>
    <property type="evidence" value="ECO:0007669"/>
    <property type="project" value="TreeGrafter"/>
</dbReference>
<dbReference type="eggNOG" id="COG0494">
    <property type="taxonomic scope" value="Bacteria"/>
</dbReference>
<name>W7QQ47_9ALTE</name>
<dbReference type="InterPro" id="IPR020084">
    <property type="entry name" value="NUDIX_hydrolase_CS"/>
</dbReference>
<keyword evidence="2 3" id="KW-0378">Hydrolase</keyword>
<dbReference type="PROSITE" id="PS00893">
    <property type="entry name" value="NUDIX_BOX"/>
    <property type="match status" value="1"/>
</dbReference>
<dbReference type="Gene3D" id="3.90.79.10">
    <property type="entry name" value="Nucleoside Triphosphate Pyrophosphohydrolase"/>
    <property type="match status" value="1"/>
</dbReference>
<dbReference type="STRING" id="1328313.DS2_09582"/>
<evidence type="ECO:0000256" key="2">
    <source>
        <dbReference type="ARBA" id="ARBA00022801"/>
    </source>
</evidence>
<gene>
    <name evidence="5" type="primary">nudE</name>
    <name evidence="5" type="ORF">DS2_09582</name>
</gene>
<evidence type="ECO:0000259" key="4">
    <source>
        <dbReference type="PROSITE" id="PS51462"/>
    </source>
</evidence>
<sequence>MLYFETNLLEYIKAMKKGLEEKVLPQILDSEVVAQSRLFRIETLQLKFSNGEEREYERLRGNRKGNGAVMMVPMLDDETFILVREYAAGTHDYQLGFPKGLIDQGETPEQAADRELQEEIGMGCQQTIALKSLTMAPGYFRSSMHILLAKSLYPQKLEGDEPEPLDIVPWSVHNIDELLAREDFTEARSVAALFLARKYFKTINET</sequence>
<comment type="similarity">
    <text evidence="3">Belongs to the Nudix hydrolase family.</text>
</comment>
<dbReference type="AlphaFoldDB" id="W7QQ47"/>
<evidence type="ECO:0000313" key="6">
    <source>
        <dbReference type="Proteomes" id="UP000019276"/>
    </source>
</evidence>
<dbReference type="GO" id="GO:0004081">
    <property type="term" value="F:bis(5'-nucleosyl)-tetraphosphatase (asymmetrical) activity"/>
    <property type="evidence" value="ECO:0007669"/>
    <property type="project" value="TreeGrafter"/>
</dbReference>
<dbReference type="CDD" id="cd24156">
    <property type="entry name" value="NUDIX_ADPRase_NudE"/>
    <property type="match status" value="1"/>
</dbReference>
<organism evidence="5 6">
    <name type="scientific">Catenovulum agarivorans DS-2</name>
    <dbReference type="NCBI Taxonomy" id="1328313"/>
    <lineage>
        <taxon>Bacteria</taxon>
        <taxon>Pseudomonadati</taxon>
        <taxon>Pseudomonadota</taxon>
        <taxon>Gammaproteobacteria</taxon>
        <taxon>Alteromonadales</taxon>
        <taxon>Alteromonadaceae</taxon>
        <taxon>Catenovulum</taxon>
    </lineage>
</organism>
<dbReference type="EMBL" id="ARZY01000016">
    <property type="protein sequence ID" value="EWH10033.1"/>
    <property type="molecule type" value="Genomic_DNA"/>
</dbReference>